<name>A0A6G6Y373_9SPHN</name>
<evidence type="ECO:0000313" key="2">
    <source>
        <dbReference type="EMBL" id="QIG79257.1"/>
    </source>
</evidence>
<reference evidence="2 3" key="1">
    <citation type="submission" date="2020-02" db="EMBL/GenBank/DDBJ databases">
        <authorList>
            <person name="Zheng R.K."/>
            <person name="Sun C.M."/>
        </authorList>
    </citation>
    <scope>NUCLEOTIDE SEQUENCE [LARGE SCALE GENOMIC DNA]</scope>
    <source>
        <strain evidence="3">zrk23</strain>
    </source>
</reference>
<dbReference type="EMBL" id="CP049109">
    <property type="protein sequence ID" value="QIG79257.1"/>
    <property type="molecule type" value="Genomic_DNA"/>
</dbReference>
<gene>
    <name evidence="2" type="ORF">G5C33_05250</name>
</gene>
<feature type="chain" id="PRO_5026059330" evidence="1">
    <location>
        <begin position="26"/>
        <end position="223"/>
    </location>
</feature>
<organism evidence="2 3">
    <name type="scientific">Stakelama tenebrarum</name>
    <dbReference type="NCBI Taxonomy" id="2711215"/>
    <lineage>
        <taxon>Bacteria</taxon>
        <taxon>Pseudomonadati</taxon>
        <taxon>Pseudomonadota</taxon>
        <taxon>Alphaproteobacteria</taxon>
        <taxon>Sphingomonadales</taxon>
        <taxon>Sphingomonadaceae</taxon>
        <taxon>Stakelama</taxon>
    </lineage>
</organism>
<dbReference type="KEGG" id="spzr:G5C33_05250"/>
<feature type="signal peptide" evidence="1">
    <location>
        <begin position="1"/>
        <end position="25"/>
    </location>
</feature>
<evidence type="ECO:0000256" key="1">
    <source>
        <dbReference type="SAM" id="SignalP"/>
    </source>
</evidence>
<sequence>MIRSKCRSGLLLAGLLVALPGVAAAQDASEMVRFNIGSVQYEMPLPAGYCLPTGTAANSASLMAAVDKQNLTLQTFYPCDNNSADSTEYFLIKVPRTVVMVPITRAQLLPMMEQTFQDPAFLASLQSVGEEVSADITEVANQEASVTGTIEPSGIDDRCAYLTGKLRFVGAGKDYTLSNAGCMTATGSRMFTIYRYADENQNPASLKPIVKAVAETIRVVETD</sequence>
<accession>A0A6G6Y373</accession>
<dbReference type="RefSeq" id="WP_165326258.1">
    <property type="nucleotide sequence ID" value="NZ_CP049109.1"/>
</dbReference>
<dbReference type="Proteomes" id="UP000501568">
    <property type="component" value="Chromosome"/>
</dbReference>
<keyword evidence="1" id="KW-0732">Signal</keyword>
<protein>
    <submittedName>
        <fullName evidence="2">Uncharacterized protein</fullName>
    </submittedName>
</protein>
<dbReference type="AlphaFoldDB" id="A0A6G6Y373"/>
<evidence type="ECO:0000313" key="3">
    <source>
        <dbReference type="Proteomes" id="UP000501568"/>
    </source>
</evidence>
<keyword evidence="3" id="KW-1185">Reference proteome</keyword>
<proteinExistence type="predicted"/>